<dbReference type="RefSeq" id="XP_016433845.1">
    <property type="nucleotide sequence ID" value="XM_016578359.1"/>
</dbReference>
<dbReference type="STRING" id="4097.A0A1S3X1I2"/>
<dbReference type="Pfam" id="PF01764">
    <property type="entry name" value="Lipase_3"/>
    <property type="match status" value="1"/>
</dbReference>
<feature type="domain" description="Fungal lipase-type" evidence="2">
    <location>
        <begin position="402"/>
        <end position="538"/>
    </location>
</feature>
<dbReference type="PaxDb" id="4097-A0A1S3X1I2"/>
<dbReference type="SUPFAM" id="SSF53474">
    <property type="entry name" value="alpha/beta-Hydrolases"/>
    <property type="match status" value="1"/>
</dbReference>
<keyword evidence="1" id="KW-0378">Hydrolase</keyword>
<evidence type="ECO:0000256" key="1">
    <source>
        <dbReference type="ARBA" id="ARBA00022801"/>
    </source>
</evidence>
<evidence type="ECO:0000259" key="2">
    <source>
        <dbReference type="Pfam" id="PF01764"/>
    </source>
</evidence>
<evidence type="ECO:0000313" key="3">
    <source>
        <dbReference type="RefSeq" id="XP_016433845.1"/>
    </source>
</evidence>
<sequence>MACSCVSIISSPVTKSSKDAWKEQDNFRSSFSSKGTREKAQIRRSYSDNHLCCRANRIQSSATQPKLKSSHSTGGPFKLQLSSSFLPDSLRSFLFDIDTNKDINIEDVIFETDPDHDNDHDNNGIEVEDETRRSNWIRRLVELRRNWIEKQKKNDTAEMLEDNMESSGGGCEDEGCDVDYEDDNDAAGEMNIDRESFSRLLRRVSWSDSKLFSRMAFLCNMAYVIPEIKPEDLERCYGLDFVTSSLVKKAEAMAIKAKFDKDSIRILVPSSDSAVPNTDKTEETEHKHLPRPSVAYDIAVSAASYVQSRAKDLLSLGNETNLAVDDVTLKGNKECFTDEKDNSSPRVYKSEMAAYVAASTMTTMVAADEEQKLEAARDLQSLQSSPCEWFICDDLTTYTRCFVIQGSDSLASWQANLFFEPSNFEEMDVLVHRGIYEAAKGIYDQFMPEIMEHLQRFGNKAKFQFTGHSLGGSLSLLVNLMLLTRKVVKPSSLLPVVTFGSPFVFCGGQKVLNDLGLDENHVQCVMIHRDIVPRAFSCVYPNHVAQVLKRLNSTFRSHPCLNKNKMLYSPMGKIFIVQPDEKSSAPHPFLPPGSGLYTLDNNHCAFTRRAFRAFLNSPHPLEILSDPTAYGSGGTILRDHDSSNYLKAVNSIIRQRKKLLVRRVRKQRNIIWPLLASQSPHAWSHERNMETRGILRKEIMSSV</sequence>
<dbReference type="OrthoDB" id="438440at2759"/>
<dbReference type="GO" id="GO:0006629">
    <property type="term" value="P:lipid metabolic process"/>
    <property type="evidence" value="ECO:0007669"/>
    <property type="project" value="InterPro"/>
</dbReference>
<protein>
    <recommendedName>
        <fullName evidence="2">Fungal lipase-type domain-containing protein</fullName>
    </recommendedName>
</protein>
<name>A0A1S3X1I2_TOBAC</name>
<accession>A0A1S3X1I2</accession>
<dbReference type="GO" id="GO:0008970">
    <property type="term" value="F:phospholipase A1 activity"/>
    <property type="evidence" value="ECO:0007669"/>
    <property type="project" value="InterPro"/>
</dbReference>
<dbReference type="AlphaFoldDB" id="A0A1S3X1I2"/>
<dbReference type="InterPro" id="IPR043367">
    <property type="entry name" value="PLIP1/2/3"/>
</dbReference>
<dbReference type="Gene3D" id="3.40.50.1820">
    <property type="entry name" value="alpha/beta hydrolase"/>
    <property type="match status" value="1"/>
</dbReference>
<reference evidence="3" key="1">
    <citation type="submission" date="2025-08" db="UniProtKB">
        <authorList>
            <consortium name="RefSeq"/>
        </authorList>
    </citation>
    <scope>IDENTIFICATION</scope>
</reference>
<dbReference type="InterPro" id="IPR029058">
    <property type="entry name" value="AB_hydrolase_fold"/>
</dbReference>
<dbReference type="PANTHER" id="PTHR46483">
    <property type="entry name" value="PHOSPHOLIPASE A1 PLIP2, CHLOROPLASTIC"/>
    <property type="match status" value="1"/>
</dbReference>
<dbReference type="CDD" id="cd00519">
    <property type="entry name" value="Lipase_3"/>
    <property type="match status" value="1"/>
</dbReference>
<gene>
    <name evidence="3" type="primary">LOC107760325</name>
</gene>
<dbReference type="OMA" id="CKNRIRA"/>
<organism evidence="3">
    <name type="scientific">Nicotiana tabacum</name>
    <name type="common">Common tobacco</name>
    <dbReference type="NCBI Taxonomy" id="4097"/>
    <lineage>
        <taxon>Eukaryota</taxon>
        <taxon>Viridiplantae</taxon>
        <taxon>Streptophyta</taxon>
        <taxon>Embryophyta</taxon>
        <taxon>Tracheophyta</taxon>
        <taxon>Spermatophyta</taxon>
        <taxon>Magnoliopsida</taxon>
        <taxon>eudicotyledons</taxon>
        <taxon>Gunneridae</taxon>
        <taxon>Pentapetalae</taxon>
        <taxon>asterids</taxon>
        <taxon>lamiids</taxon>
        <taxon>Solanales</taxon>
        <taxon>Solanaceae</taxon>
        <taxon>Nicotianoideae</taxon>
        <taxon>Nicotianeae</taxon>
        <taxon>Nicotiana</taxon>
    </lineage>
</organism>
<proteinExistence type="predicted"/>
<dbReference type="PANTHER" id="PTHR46483:SF1">
    <property type="entry name" value="PHOSPHOLIPASE A1 PLIP1, CHLOROPLASTIC"/>
    <property type="match status" value="1"/>
</dbReference>
<dbReference type="KEGG" id="nta:107760325"/>
<dbReference type="InterPro" id="IPR002921">
    <property type="entry name" value="Fungal_lipase-type"/>
</dbReference>